<dbReference type="PROSITE" id="PS00061">
    <property type="entry name" value="ADH_SHORT"/>
    <property type="match status" value="1"/>
</dbReference>
<evidence type="ECO:0000256" key="15">
    <source>
        <dbReference type="ARBA" id="ARBA00048393"/>
    </source>
</evidence>
<evidence type="ECO:0000256" key="2">
    <source>
        <dbReference type="ARBA" id="ARBA00023002"/>
    </source>
</evidence>
<evidence type="ECO:0000256" key="20">
    <source>
        <dbReference type="ARBA" id="ARBA00049151"/>
    </source>
</evidence>
<accession>A0AAJ7WA69</accession>
<evidence type="ECO:0000313" key="23">
    <source>
        <dbReference type="RefSeq" id="XP_026668887.1"/>
    </source>
</evidence>
<sequence>MDVKGRVALVTGAASGIGKACAIELLNEGAMVSICDINAEEGDKLAETLTTEYGKDRVIFCQCDVTDYSQFEESFQTAVATFGHIDIVINNAGIMNDRFWELEVDINVNGVIRGTLLAQRFMGTDRGGQGGIVVNIGSNVSITPYASVPIYSATKAAIVNFTRAFGHQYHVDLTGVKVMALCPSTTDSKLLGDVSKQLLWARYVDAWLRDVASSVSQRPEHVAKALIQILNEGKSGSVWLVEKDLPAHEITFPKKIQNVKRCQFHVANVECQKKKGGKKKRKGKDEIKIIRPDDCSDLPKPILEPRCKTGLIIGGSQGFGFSAADHLLFIKLKQMVREKQNLILVTQKVVIADDNYVQGQKAAEQLCNSHGKRRAEFVHYNVKSDCHLKAGLKRALCKLKVIDILFNDLDKEMYPSNCPTMQKGENCTVKTMKIGMKLLGKKDGGSGGIIINCASIFGFMGWPQDPYPIYCKKKPAIEVTKAFADEYKVNETGVRIVALCPSTKRFSEIGLPDFPEPIPNKINDKLPICLPQSHIGPALCYVLAWAESGSAWLVEPAVSVHRVPRLIHFPEKEGEKVDPKLYEAQGCSVNIESPCVKSPSKCVVTAKDMCIKKESPKKKGKSSK</sequence>
<dbReference type="FunFam" id="3.40.50.720:FF:000149">
    <property type="entry name" value="15-hydroxyprostaglandin dehydrogenase [NAD(+)]"/>
    <property type="match status" value="1"/>
</dbReference>
<dbReference type="InterPro" id="IPR020904">
    <property type="entry name" value="Sc_DH/Rdtase_CS"/>
</dbReference>
<dbReference type="PANTHER" id="PTHR44229">
    <property type="entry name" value="15-HYDROXYPROSTAGLANDIN DEHYDROGENASE [NAD(+)]"/>
    <property type="match status" value="1"/>
</dbReference>
<comment type="catalytic activity">
    <reaction evidence="15">
        <text>resolvin D2 + NAD(+) = 7-oxoresolvin D2 + NADH + H(+)</text>
        <dbReference type="Rhea" id="RHEA:53584"/>
        <dbReference type="ChEBI" id="CHEBI:15378"/>
        <dbReference type="ChEBI" id="CHEBI:57540"/>
        <dbReference type="ChEBI" id="CHEBI:57945"/>
        <dbReference type="ChEBI" id="CHEBI:133367"/>
        <dbReference type="ChEBI" id="CHEBI:137497"/>
    </reaction>
    <physiologicalReaction direction="left-to-right" evidence="15">
        <dbReference type="Rhea" id="RHEA:53585"/>
    </physiologicalReaction>
</comment>
<comment type="catalytic activity">
    <reaction evidence="20">
        <text>(15S)-hydroxy-(5Z,8Z,11Z,13E)-eicosatetraenoate + NAD(+) = 15-oxo-(5Z,8Z,11Z,13E)-eicosatetraenoate + NADH + H(+)</text>
        <dbReference type="Rhea" id="RHEA:23260"/>
        <dbReference type="ChEBI" id="CHEBI:15378"/>
        <dbReference type="ChEBI" id="CHEBI:57409"/>
        <dbReference type="ChEBI" id="CHEBI:57410"/>
        <dbReference type="ChEBI" id="CHEBI:57540"/>
        <dbReference type="ChEBI" id="CHEBI:57945"/>
        <dbReference type="EC" id="1.1.1.232"/>
    </reaction>
    <physiologicalReaction direction="left-to-right" evidence="20">
        <dbReference type="Rhea" id="RHEA:23261"/>
    </physiologicalReaction>
</comment>
<dbReference type="GO" id="GO:0016616">
    <property type="term" value="F:oxidoreductase activity, acting on the CH-OH group of donors, NAD or NADP as acceptor"/>
    <property type="evidence" value="ECO:0007669"/>
    <property type="project" value="TreeGrafter"/>
</dbReference>
<dbReference type="InterPro" id="IPR002347">
    <property type="entry name" value="SDR_fam"/>
</dbReference>
<dbReference type="PANTHER" id="PTHR44229:SF4">
    <property type="entry name" value="15-HYDROXYPROSTAGLANDIN DEHYDROGENASE [NAD(+)]"/>
    <property type="match status" value="1"/>
</dbReference>
<evidence type="ECO:0000256" key="1">
    <source>
        <dbReference type="ARBA" id="ARBA00006484"/>
    </source>
</evidence>
<dbReference type="RefSeq" id="XP_026668887.1">
    <property type="nucleotide sequence ID" value="XM_026813086.1"/>
</dbReference>
<evidence type="ECO:0000256" key="18">
    <source>
        <dbReference type="ARBA" id="ARBA00048739"/>
    </source>
</evidence>
<evidence type="ECO:0000256" key="19">
    <source>
        <dbReference type="ARBA" id="ARBA00048921"/>
    </source>
</evidence>
<keyword evidence="2" id="KW-0560">Oxidoreductase</keyword>
<dbReference type="EC" id="1.1.1.232" evidence="4"/>
<evidence type="ECO:0000256" key="13">
    <source>
        <dbReference type="ARBA" id="ARBA00048144"/>
    </source>
</evidence>
<comment type="catalytic activity">
    <reaction evidence="13">
        <text>(11R)-hydroxy-(5Z,8Z,12E,14Z)-eicosatetraenoate + NAD(+) = 11-oxo-(5Z,8Z,12E,14Z)-eicosatetraenoate + NADH + H(+)</text>
        <dbReference type="Rhea" id="RHEA:48640"/>
        <dbReference type="ChEBI" id="CHEBI:15378"/>
        <dbReference type="ChEBI" id="CHEBI:57540"/>
        <dbReference type="ChEBI" id="CHEBI:57945"/>
        <dbReference type="ChEBI" id="CHEBI:78836"/>
        <dbReference type="ChEBI" id="CHEBI:90697"/>
    </reaction>
    <physiologicalReaction direction="left-to-right" evidence="13">
        <dbReference type="Rhea" id="RHEA:48641"/>
    </physiologicalReaction>
</comment>
<dbReference type="PRINTS" id="PR00080">
    <property type="entry name" value="SDRFAMILY"/>
</dbReference>
<comment type="catalytic activity">
    <reaction evidence="21">
        <text>resolvin E1 + NAD(+) = 18-oxo-resolvin E1 + NADH + H(+)</text>
        <dbReference type="Rhea" id="RHEA:49244"/>
        <dbReference type="ChEBI" id="CHEBI:15378"/>
        <dbReference type="ChEBI" id="CHEBI:57540"/>
        <dbReference type="ChEBI" id="CHEBI:57945"/>
        <dbReference type="ChEBI" id="CHEBI:91000"/>
        <dbReference type="ChEBI" id="CHEBI:91001"/>
    </reaction>
    <physiologicalReaction direction="left-to-right" evidence="21">
        <dbReference type="Rhea" id="RHEA:49245"/>
    </physiologicalReaction>
</comment>
<gene>
    <name evidence="23" type="primary">LOC108624384</name>
</gene>
<comment type="catalytic activity">
    <reaction evidence="12">
        <text>15-oxo-(5S,6R)-dihydroxy-(7E,9E,11Z)-eicosatrienoate + NADH + H(+) = (5S,6R,15S)-trihydroxy-(7E,9E,11Z)-eicosatrienoate + NAD(+)</text>
        <dbReference type="Rhea" id="RHEA:41596"/>
        <dbReference type="ChEBI" id="CHEBI:15378"/>
        <dbReference type="ChEBI" id="CHEBI:57540"/>
        <dbReference type="ChEBI" id="CHEBI:57945"/>
        <dbReference type="ChEBI" id="CHEBI:78325"/>
        <dbReference type="ChEBI" id="CHEBI:78329"/>
    </reaction>
    <physiologicalReaction direction="left-to-right" evidence="12">
        <dbReference type="Rhea" id="RHEA:41597"/>
    </physiologicalReaction>
</comment>
<evidence type="ECO:0000256" key="4">
    <source>
        <dbReference type="ARBA" id="ARBA00039060"/>
    </source>
</evidence>
<evidence type="ECO:0000256" key="17">
    <source>
        <dbReference type="ARBA" id="ARBA00048611"/>
    </source>
</evidence>
<dbReference type="KEGG" id="ccal:108624384"/>
<evidence type="ECO:0000256" key="16">
    <source>
        <dbReference type="ARBA" id="ARBA00048535"/>
    </source>
</evidence>
<dbReference type="GO" id="GO:0005737">
    <property type="term" value="C:cytoplasm"/>
    <property type="evidence" value="ECO:0007669"/>
    <property type="project" value="TreeGrafter"/>
</dbReference>
<dbReference type="GeneID" id="108624384"/>
<evidence type="ECO:0000256" key="14">
    <source>
        <dbReference type="ARBA" id="ARBA00048170"/>
    </source>
</evidence>
<evidence type="ECO:0000256" key="8">
    <source>
        <dbReference type="ARBA" id="ARBA00045705"/>
    </source>
</evidence>
<name>A0AAJ7WA69_9HYME</name>
<comment type="similarity">
    <text evidence="1">Belongs to the short-chain dehydrogenases/reductases (SDR) family.</text>
</comment>
<comment type="catalytic activity">
    <reaction evidence="19">
        <text>resolvin D2 + NAD(+) = 16-oxoresolvin D2 + NADH + H(+)</text>
        <dbReference type="Rhea" id="RHEA:53588"/>
        <dbReference type="ChEBI" id="CHEBI:15378"/>
        <dbReference type="ChEBI" id="CHEBI:57540"/>
        <dbReference type="ChEBI" id="CHEBI:57945"/>
        <dbReference type="ChEBI" id="CHEBI:133367"/>
        <dbReference type="ChEBI" id="CHEBI:137498"/>
    </reaction>
    <physiologicalReaction direction="left-to-right" evidence="19">
        <dbReference type="Rhea" id="RHEA:53589"/>
    </physiologicalReaction>
</comment>
<comment type="catalytic activity">
    <reaction evidence="11">
        <text>14-hydroxy-(4Z,7Z,10Z,12E,16Z,19Z)-docosahexaenoate + NAD(+) = 14-oxo-(4Z,7Z,10Z,12E,16Z,19Z)-docosahexaenoate + NADH + H(+)</text>
        <dbReference type="Rhea" id="RHEA:48952"/>
        <dbReference type="ChEBI" id="CHEBI:15378"/>
        <dbReference type="ChEBI" id="CHEBI:57540"/>
        <dbReference type="ChEBI" id="CHEBI:57945"/>
        <dbReference type="ChEBI" id="CHEBI:90866"/>
        <dbReference type="ChEBI" id="CHEBI:90867"/>
    </reaction>
    <physiologicalReaction direction="left-to-right" evidence="11">
        <dbReference type="Rhea" id="RHEA:48953"/>
    </physiologicalReaction>
</comment>
<evidence type="ECO:0000256" key="12">
    <source>
        <dbReference type="ARBA" id="ARBA00048140"/>
    </source>
</evidence>
<dbReference type="SUPFAM" id="SSF51735">
    <property type="entry name" value="NAD(P)-binding Rossmann-fold domains"/>
    <property type="match status" value="2"/>
</dbReference>
<proteinExistence type="inferred from homology"/>
<comment type="catalytic activity">
    <reaction evidence="18">
        <text>prostaglandin E2 + NAD(+) = 15-oxoprostaglandin E2 + NADH + H(+)</text>
        <dbReference type="Rhea" id="RHEA:11876"/>
        <dbReference type="ChEBI" id="CHEBI:15378"/>
        <dbReference type="ChEBI" id="CHEBI:57400"/>
        <dbReference type="ChEBI" id="CHEBI:57540"/>
        <dbReference type="ChEBI" id="CHEBI:57945"/>
        <dbReference type="ChEBI" id="CHEBI:606564"/>
        <dbReference type="EC" id="1.1.1.141"/>
    </reaction>
    <physiologicalReaction direction="left-to-right" evidence="18">
        <dbReference type="Rhea" id="RHEA:11877"/>
    </physiologicalReaction>
</comment>
<organism evidence="22 23">
    <name type="scientific">Ceratina calcarata</name>
    <dbReference type="NCBI Taxonomy" id="156304"/>
    <lineage>
        <taxon>Eukaryota</taxon>
        <taxon>Metazoa</taxon>
        <taxon>Ecdysozoa</taxon>
        <taxon>Arthropoda</taxon>
        <taxon>Hexapoda</taxon>
        <taxon>Insecta</taxon>
        <taxon>Pterygota</taxon>
        <taxon>Neoptera</taxon>
        <taxon>Endopterygota</taxon>
        <taxon>Hymenoptera</taxon>
        <taxon>Apocrita</taxon>
        <taxon>Aculeata</taxon>
        <taxon>Apoidea</taxon>
        <taxon>Anthophila</taxon>
        <taxon>Apidae</taxon>
        <taxon>Ceratina</taxon>
        <taxon>Zadontomerus</taxon>
    </lineage>
</organism>
<dbReference type="EC" id="1.1.1.141" evidence="3"/>
<comment type="catalytic activity">
    <reaction evidence="10">
        <text>resolvin D1 + NAD(+) = 8-oxoresolvin D1 + NADH + H(+)</text>
        <dbReference type="Rhea" id="RHEA:50124"/>
        <dbReference type="ChEBI" id="CHEBI:15378"/>
        <dbReference type="ChEBI" id="CHEBI:57540"/>
        <dbReference type="ChEBI" id="CHEBI:57945"/>
        <dbReference type="ChEBI" id="CHEBI:132079"/>
        <dbReference type="ChEBI" id="CHEBI:132080"/>
    </reaction>
    <physiologicalReaction direction="left-to-right" evidence="10">
        <dbReference type="Rhea" id="RHEA:50125"/>
    </physiologicalReaction>
</comment>
<evidence type="ECO:0000256" key="5">
    <source>
        <dbReference type="ARBA" id="ARBA00040276"/>
    </source>
</evidence>
<evidence type="ECO:0000256" key="21">
    <source>
        <dbReference type="ARBA" id="ARBA00049188"/>
    </source>
</evidence>
<evidence type="ECO:0000256" key="10">
    <source>
        <dbReference type="ARBA" id="ARBA00047672"/>
    </source>
</evidence>
<evidence type="ECO:0000256" key="9">
    <source>
        <dbReference type="ARBA" id="ARBA00047325"/>
    </source>
</evidence>
<evidence type="ECO:0000256" key="11">
    <source>
        <dbReference type="ARBA" id="ARBA00048008"/>
    </source>
</evidence>
<dbReference type="Proteomes" id="UP000694925">
    <property type="component" value="Unplaced"/>
</dbReference>
<evidence type="ECO:0000256" key="7">
    <source>
        <dbReference type="ARBA" id="ARBA00042026"/>
    </source>
</evidence>
<dbReference type="Pfam" id="PF00106">
    <property type="entry name" value="adh_short"/>
    <property type="match status" value="2"/>
</dbReference>
<comment type="catalytic activity">
    <reaction evidence="9">
        <text>prostaglandin E1 + NAD(+) = 15-oxoprostaglandin E1 + NADH + H(+)</text>
        <dbReference type="Rhea" id="RHEA:16477"/>
        <dbReference type="ChEBI" id="CHEBI:15378"/>
        <dbReference type="ChEBI" id="CHEBI:57397"/>
        <dbReference type="ChEBI" id="CHEBI:57401"/>
        <dbReference type="ChEBI" id="CHEBI:57540"/>
        <dbReference type="ChEBI" id="CHEBI:57945"/>
    </reaction>
    <physiologicalReaction direction="left-to-right" evidence="9">
        <dbReference type="Rhea" id="RHEA:16478"/>
    </physiologicalReaction>
</comment>
<comment type="catalytic activity">
    <reaction evidence="14">
        <text>resolvin D1 + NAD(+) = 17-oxoresolvin D1 + NADH + H(+)</text>
        <dbReference type="Rhea" id="RHEA:50128"/>
        <dbReference type="ChEBI" id="CHEBI:15378"/>
        <dbReference type="ChEBI" id="CHEBI:57540"/>
        <dbReference type="ChEBI" id="CHEBI:57945"/>
        <dbReference type="ChEBI" id="CHEBI:132079"/>
        <dbReference type="ChEBI" id="CHEBI:132081"/>
    </reaction>
    <physiologicalReaction direction="left-to-right" evidence="14">
        <dbReference type="Rhea" id="RHEA:50129"/>
    </physiologicalReaction>
</comment>
<protein>
    <recommendedName>
        <fullName evidence="5">15-hydroxyprostaglandin dehydrogenase [NAD(+)]</fullName>
        <ecNumber evidence="3">1.1.1.141</ecNumber>
        <ecNumber evidence="4">1.1.1.232</ecNumber>
    </recommendedName>
    <alternativeName>
        <fullName evidence="7">Eicosanoid/docosanoid dehydrogenase [NAD(+)]</fullName>
    </alternativeName>
    <alternativeName>
        <fullName evidence="6">Prostaglandin dehydrogenase 1</fullName>
    </alternativeName>
</protein>
<evidence type="ECO:0000256" key="6">
    <source>
        <dbReference type="ARBA" id="ARBA00041812"/>
    </source>
</evidence>
<comment type="catalytic activity">
    <reaction evidence="16">
        <text>lipoxin A4 + NAD(+) = 15-oxo-(5S,6R)-dihydroxy-(7E,9E,11Z,13E)-eicosatetraenoate + NADH + H(+)</text>
        <dbReference type="Rhea" id="RHEA:41572"/>
        <dbReference type="ChEBI" id="CHEBI:15378"/>
        <dbReference type="ChEBI" id="CHEBI:57540"/>
        <dbReference type="ChEBI" id="CHEBI:57945"/>
        <dbReference type="ChEBI" id="CHEBI:67026"/>
        <dbReference type="ChEBI" id="CHEBI:78311"/>
    </reaction>
    <physiologicalReaction direction="left-to-right" evidence="16">
        <dbReference type="Rhea" id="RHEA:41573"/>
    </physiologicalReaction>
</comment>
<dbReference type="AlphaFoldDB" id="A0AAJ7WA69"/>
<comment type="function">
    <text evidence="8">Catalyzes the NAD-dependent dehydrogenation (oxidation) of a broad array of hydroxylated polyunsaturated fatty acids (mainly eicosanoids and docosanoids, including prostaglandins, lipoxins and resolvins), yielding their corresponding keto (oxo) metabolites. Decreases the levels of the pro-proliferative prostaglandins such as prostaglandin E2 (whose activity is increased in cancer because of an increase in the expression of cyclooxygenase 2) and generates oxo-fatty acid products that can profoundly influence cell function by abrogating pro-inflammatory cytokine expression. Converts resolvins E1, D1 and D2 to their oxo products, which represents a mode of resolvin inactivation. Resolvin E1 plays important roles during the resolution phase of acute inflammation, while resolvins D1 and D2 have a unique role in obesity-induced adipose inflammation.</text>
</comment>
<dbReference type="PRINTS" id="PR00081">
    <property type="entry name" value="GDHRDH"/>
</dbReference>
<comment type="catalytic activity">
    <reaction evidence="17">
        <text>prostaglandin A1 + NAD(+) = 15-oxo-prostaglandin A1 + NADH + H(+)</text>
        <dbReference type="Rhea" id="RHEA:41263"/>
        <dbReference type="ChEBI" id="CHEBI:15378"/>
        <dbReference type="ChEBI" id="CHEBI:57398"/>
        <dbReference type="ChEBI" id="CHEBI:57540"/>
        <dbReference type="ChEBI" id="CHEBI:57945"/>
        <dbReference type="ChEBI" id="CHEBI:85072"/>
    </reaction>
    <physiologicalReaction direction="left-to-right" evidence="17">
        <dbReference type="Rhea" id="RHEA:41264"/>
    </physiologicalReaction>
</comment>
<dbReference type="Gene3D" id="3.40.50.720">
    <property type="entry name" value="NAD(P)-binding Rossmann-like Domain"/>
    <property type="match status" value="2"/>
</dbReference>
<dbReference type="InterPro" id="IPR036291">
    <property type="entry name" value="NAD(P)-bd_dom_sf"/>
</dbReference>
<evidence type="ECO:0000313" key="22">
    <source>
        <dbReference type="Proteomes" id="UP000694925"/>
    </source>
</evidence>
<keyword evidence="22" id="KW-1185">Reference proteome</keyword>
<reference evidence="23" key="1">
    <citation type="submission" date="2025-08" db="UniProtKB">
        <authorList>
            <consortium name="RefSeq"/>
        </authorList>
    </citation>
    <scope>IDENTIFICATION</scope>
    <source>
        <tissue evidence="23">Whole body</tissue>
    </source>
</reference>
<evidence type="ECO:0000256" key="3">
    <source>
        <dbReference type="ARBA" id="ARBA00038968"/>
    </source>
</evidence>